<keyword evidence="1" id="KW-1133">Transmembrane helix</keyword>
<reference evidence="2" key="1">
    <citation type="submission" date="2021-12" db="EMBL/GenBank/DDBJ databases">
        <authorList>
            <person name="Criscuolo A."/>
        </authorList>
    </citation>
    <scope>NUCLEOTIDE SEQUENCE</scope>
    <source>
        <strain evidence="2">CIP111894</strain>
    </source>
</reference>
<accession>A0ABN8FD42</accession>
<evidence type="ECO:0000313" key="3">
    <source>
        <dbReference type="Proteomes" id="UP000838749"/>
    </source>
</evidence>
<protein>
    <submittedName>
        <fullName evidence="2">Uncharacterized protein</fullName>
    </submittedName>
</protein>
<evidence type="ECO:0000313" key="2">
    <source>
        <dbReference type="EMBL" id="CAH1055809.1"/>
    </source>
</evidence>
<keyword evidence="3" id="KW-1185">Reference proteome</keyword>
<feature type="transmembrane region" description="Helical" evidence="1">
    <location>
        <begin position="216"/>
        <end position="233"/>
    </location>
</feature>
<keyword evidence="1" id="KW-0812">Transmembrane</keyword>
<dbReference type="Proteomes" id="UP000838749">
    <property type="component" value="Unassembled WGS sequence"/>
</dbReference>
<dbReference type="EMBL" id="CAKMAB010000008">
    <property type="protein sequence ID" value="CAH1055809.1"/>
    <property type="molecule type" value="Genomic_DNA"/>
</dbReference>
<keyword evidence="1" id="KW-0472">Membrane</keyword>
<gene>
    <name evidence="2" type="ORF">PAECIP111894_01961</name>
</gene>
<comment type="caution">
    <text evidence="2">The sequence shown here is derived from an EMBL/GenBank/DDBJ whole genome shotgun (WGS) entry which is preliminary data.</text>
</comment>
<sequence>MNSDFSYQSKLRIKHQEFASLKEFIDFIDFLGNGNSTDLNASFENQEYTYSTSEFSKLLDEMNSAKSIYNITMSIQSNETIIDFTYTSLNLIKNNATISLSSNSIEKIRETQSKINEELRKYKNPTRRNFINGVSILFGVVLFLSMFSGIVPTGNIIEGDFSFSSSLFFDLIIATGFPVLFSFFIYQAFVPTIRIKSNKGFINSLKIYLSRDYKSIIKDIVLATIFLLLGLLIK</sequence>
<feature type="transmembrane region" description="Helical" evidence="1">
    <location>
        <begin position="130"/>
        <end position="151"/>
    </location>
</feature>
<name>A0ABN8FD42_9BACL</name>
<proteinExistence type="predicted"/>
<evidence type="ECO:0000256" key="1">
    <source>
        <dbReference type="SAM" id="Phobius"/>
    </source>
</evidence>
<feature type="transmembrane region" description="Helical" evidence="1">
    <location>
        <begin position="171"/>
        <end position="195"/>
    </location>
</feature>
<organism evidence="2 3">
    <name type="scientific">Paenibacillus pseudetheri</name>
    <dbReference type="NCBI Taxonomy" id="2897682"/>
    <lineage>
        <taxon>Bacteria</taxon>
        <taxon>Bacillati</taxon>
        <taxon>Bacillota</taxon>
        <taxon>Bacilli</taxon>
        <taxon>Bacillales</taxon>
        <taxon>Paenibacillaceae</taxon>
        <taxon>Paenibacillus</taxon>
    </lineage>
</organism>